<evidence type="ECO:0000313" key="2">
    <source>
        <dbReference type="Proteomes" id="UP001382455"/>
    </source>
</evidence>
<dbReference type="Proteomes" id="UP001382455">
    <property type="component" value="Unassembled WGS sequence"/>
</dbReference>
<dbReference type="Gene3D" id="2.180.10.10">
    <property type="entry name" value="RHS repeat-associated core"/>
    <property type="match status" value="1"/>
</dbReference>
<protein>
    <submittedName>
        <fullName evidence="1">RHS repeat-associated core domain-containing protein</fullName>
    </submittedName>
</protein>
<organism evidence="1 2">
    <name type="scientific">Pseudoalteromonas spongiae</name>
    <dbReference type="NCBI Taxonomy" id="298657"/>
    <lineage>
        <taxon>Bacteria</taxon>
        <taxon>Pseudomonadati</taxon>
        <taxon>Pseudomonadota</taxon>
        <taxon>Gammaproteobacteria</taxon>
        <taxon>Alteromonadales</taxon>
        <taxon>Pseudoalteromonadaceae</taxon>
        <taxon>Pseudoalteromonas</taxon>
    </lineage>
</organism>
<dbReference type="NCBIfam" id="TIGR03696">
    <property type="entry name" value="Rhs_assc_core"/>
    <property type="match status" value="1"/>
</dbReference>
<gene>
    <name evidence="1" type="ORF">WAE96_19565</name>
</gene>
<reference evidence="1 2" key="1">
    <citation type="submission" date="2023-12" db="EMBL/GenBank/DDBJ databases">
        <title>Friends and Foes: Symbiotic and Algicidal bacterial influence on Karenia brevis blooms.</title>
        <authorList>
            <person name="Fei C."/>
            <person name="Mohamed A.R."/>
            <person name="Booker A."/>
            <person name="Arshad M."/>
            <person name="Klass S."/>
            <person name="Ahn S."/>
            <person name="Gilbert P.M."/>
            <person name="Heil C.A."/>
            <person name="Martinez J.M."/>
            <person name="Amin S.A."/>
        </authorList>
    </citation>
    <scope>NUCLEOTIDE SEQUENCE [LARGE SCALE GENOMIC DNA]</scope>
    <source>
        <strain evidence="1 2">CE15</strain>
    </source>
</reference>
<keyword evidence="2" id="KW-1185">Reference proteome</keyword>
<accession>A0ABU8EY22</accession>
<comment type="caution">
    <text evidence="1">The sequence shown here is derived from an EMBL/GenBank/DDBJ whole genome shotgun (WGS) entry which is preliminary data.</text>
</comment>
<name>A0ABU8EY22_9GAMM</name>
<evidence type="ECO:0000313" key="1">
    <source>
        <dbReference type="EMBL" id="MEI4551884.1"/>
    </source>
</evidence>
<dbReference type="EMBL" id="JBAWKS010000002">
    <property type="protein sequence ID" value="MEI4551884.1"/>
    <property type="molecule type" value="Genomic_DNA"/>
</dbReference>
<dbReference type="InterPro" id="IPR022385">
    <property type="entry name" value="Rhs_assc_core"/>
</dbReference>
<proteinExistence type="predicted"/>
<dbReference type="PANTHER" id="PTHR32305">
    <property type="match status" value="1"/>
</dbReference>
<sequence length="311" mass="35487">MIAETDSLGNRLKTYLYGDDLISQTDSNNTTNTFHYDGLGSTRSLSDDSGEQSDTYDYLAFGELQNQTGTTDNSYLYTGEQFDGDLDQYYLRARYYDQGVGRFTQQDAWMGRDGEPVTLNKYLYTHADPVNGVDPSGYMRLSSLTFGQSIQSSLAGIRTVNYRVFLREAVDGALCLLVEEVTEKVIGEAFSGIYIFSDAHNGNDPYVGRSDNYGKRKSQHDAVDRIKKELVKAELVVDNIFEKFNFSDKKKLVKNQFRLLEQWFIDYVEENYKTPTNSRKEVALFPKSDNSQKIRKLLNNKIDICDSKVKK</sequence>
<dbReference type="PANTHER" id="PTHR32305:SF15">
    <property type="entry name" value="PROTEIN RHSA-RELATED"/>
    <property type="match status" value="1"/>
</dbReference>
<dbReference type="InterPro" id="IPR050708">
    <property type="entry name" value="T6SS_VgrG/RHS"/>
</dbReference>
<dbReference type="RefSeq" id="WP_336436775.1">
    <property type="nucleotide sequence ID" value="NZ_JBAWKS010000002.1"/>
</dbReference>